<dbReference type="Gene3D" id="3.40.50.410">
    <property type="entry name" value="von Willebrand factor, type A domain"/>
    <property type="match status" value="1"/>
</dbReference>
<dbReference type="InterPro" id="IPR007198">
    <property type="entry name" value="Ssl1-like"/>
</dbReference>
<dbReference type="InterPro" id="IPR036465">
    <property type="entry name" value="vWFA_dom_sf"/>
</dbReference>
<reference evidence="2 3" key="1">
    <citation type="submission" date="2019-01" db="EMBL/GenBank/DDBJ databases">
        <title>Genomes sequencing and comparative genomics of infectious freshwater microsporidia, Cucumispora dikerogammari and Thelohania contejeani.</title>
        <authorList>
            <person name="Cormier A."/>
            <person name="Giraud I."/>
            <person name="Wattier R."/>
            <person name="Teixeira M."/>
            <person name="Grandjean F."/>
            <person name="Rigaud T."/>
            <person name="Cordaux R."/>
        </authorList>
    </citation>
    <scope>NUCLEOTIDE SEQUENCE [LARGE SCALE GENOMIC DNA]</scope>
    <source>
        <strain evidence="2">T1</strain>
        <tissue evidence="2">Spores</tissue>
    </source>
</reference>
<sequence length="332" mass="38309">MSEQFSWEKKYKRSWEDNIDFQKQIESQYHMNYQYQPYKKAIIRHLHILVDLSIPIDSRDFNPSLRIQTHDRLAEFIENFREENPISQLTFMTQRNGICESHLTSDAFLSSISSKPGSGSFNLYNALDGSVKILQHTKHIREILILTASLNTHDNSMPVLNNIKVHFINFCGEVSLFKKVSENTHGRYFVTLDGPHLGVLLSGFTRPDIIHISTISLLKLGFPQILKEESVCACHLALTQQGYECPVCHTKVCNLPINCPICDTSLVSSVNIMKSQYYLHQLEPFVDAKDSNDDCRICKLKKCEKRCSKCQSLFCKECSDFMHENINFCFYC</sequence>
<evidence type="ECO:0000313" key="2">
    <source>
        <dbReference type="EMBL" id="KAF7684777.1"/>
    </source>
</evidence>
<dbReference type="Proteomes" id="UP001516464">
    <property type="component" value="Unassembled WGS sequence"/>
</dbReference>
<evidence type="ECO:0000313" key="3">
    <source>
        <dbReference type="Proteomes" id="UP001516464"/>
    </source>
</evidence>
<evidence type="ECO:0000259" key="1">
    <source>
        <dbReference type="Pfam" id="PF04056"/>
    </source>
</evidence>
<name>A0ABQ7I2X5_9MICR</name>
<feature type="domain" description="Ssl1-like" evidence="1">
    <location>
        <begin position="50"/>
        <end position="223"/>
    </location>
</feature>
<gene>
    <name evidence="2" type="primary">ssl1</name>
    <name evidence="2" type="ORF">TCON_0017</name>
</gene>
<comment type="caution">
    <text evidence="2">The sequence shown here is derived from an EMBL/GenBank/DDBJ whole genome shotgun (WGS) entry which is preliminary data.</text>
</comment>
<dbReference type="EMBL" id="SBIQ01000001">
    <property type="protein sequence ID" value="KAF7684777.1"/>
    <property type="molecule type" value="Genomic_DNA"/>
</dbReference>
<protein>
    <submittedName>
        <fullName evidence="2">General transcription and DNA repair factor IIH subunit ssl1</fullName>
    </submittedName>
</protein>
<dbReference type="PANTHER" id="PTHR12695">
    <property type="entry name" value="GENERAL TRANSCRIPTION FACTOR IIH SUBUNIT 2"/>
    <property type="match status" value="1"/>
</dbReference>
<keyword evidence="3" id="KW-1185">Reference proteome</keyword>
<dbReference type="PANTHER" id="PTHR12695:SF2">
    <property type="entry name" value="GENERAL TRANSCRIPTION FACTOR IIH SUBUNIT 2-RELATED"/>
    <property type="match status" value="1"/>
</dbReference>
<accession>A0ABQ7I2X5</accession>
<organism evidence="2 3">
    <name type="scientific">Astathelohania contejeani</name>
    <dbReference type="NCBI Taxonomy" id="164912"/>
    <lineage>
        <taxon>Eukaryota</taxon>
        <taxon>Fungi</taxon>
        <taxon>Fungi incertae sedis</taxon>
        <taxon>Microsporidia</taxon>
        <taxon>Astathelohaniidae</taxon>
        <taxon>Astathelohania</taxon>
    </lineage>
</organism>
<proteinExistence type="predicted"/>
<dbReference type="Pfam" id="PF04056">
    <property type="entry name" value="Ssl1"/>
    <property type="match status" value="1"/>
</dbReference>